<evidence type="ECO:0000256" key="4">
    <source>
        <dbReference type="ARBA" id="ARBA00022692"/>
    </source>
</evidence>
<evidence type="ECO:0000256" key="6">
    <source>
        <dbReference type="ARBA" id="ARBA00023136"/>
    </source>
</evidence>
<dbReference type="Gene3D" id="1.10.287.1260">
    <property type="match status" value="1"/>
</dbReference>
<dbReference type="PANTHER" id="PTHR43634:SF2">
    <property type="entry name" value="LOW CONDUCTANCE MECHANOSENSITIVE CHANNEL YNAI"/>
    <property type="match status" value="1"/>
</dbReference>
<proteinExistence type="inferred from homology"/>
<protein>
    <submittedName>
        <fullName evidence="10">Mechanosensitive ion channel family protein</fullName>
    </submittedName>
</protein>
<reference evidence="10" key="1">
    <citation type="submission" date="2022-07" db="EMBL/GenBank/DDBJ databases">
        <title>Genome sequencing of Photobacterium atrarenae GJH2-4.</title>
        <authorList>
            <person name="Park S.-J."/>
        </authorList>
    </citation>
    <scope>NUCLEOTIDE SEQUENCE</scope>
    <source>
        <strain evidence="10">GJH2-4</strain>
    </source>
</reference>
<keyword evidence="11" id="KW-1185">Reference proteome</keyword>
<dbReference type="PANTHER" id="PTHR43634">
    <property type="entry name" value="OW CONDUCTANCE MECHANOSENSITIVE CHANNEL"/>
    <property type="match status" value="1"/>
</dbReference>
<comment type="similarity">
    <text evidence="2">Belongs to the MscS (TC 1.A.23) family.</text>
</comment>
<name>A0ABY5GEZ2_9GAMM</name>
<evidence type="ECO:0000256" key="2">
    <source>
        <dbReference type="ARBA" id="ARBA00008017"/>
    </source>
</evidence>
<gene>
    <name evidence="10" type="ORF">NNL38_00350</name>
</gene>
<dbReference type="SUPFAM" id="SSF82689">
    <property type="entry name" value="Mechanosensitive channel protein MscS (YggB), C-terminal domain"/>
    <property type="match status" value="1"/>
</dbReference>
<dbReference type="PROSITE" id="PS01246">
    <property type="entry name" value="UPF0003"/>
    <property type="match status" value="1"/>
</dbReference>
<evidence type="ECO:0000256" key="1">
    <source>
        <dbReference type="ARBA" id="ARBA00004651"/>
    </source>
</evidence>
<evidence type="ECO:0000256" key="7">
    <source>
        <dbReference type="SAM" id="Phobius"/>
    </source>
</evidence>
<feature type="transmembrane region" description="Helical" evidence="7">
    <location>
        <begin position="138"/>
        <end position="157"/>
    </location>
</feature>
<evidence type="ECO:0000313" key="10">
    <source>
        <dbReference type="EMBL" id="UTV27817.1"/>
    </source>
</evidence>
<organism evidence="10 11">
    <name type="scientific">Photobacterium atrarenae</name>
    <dbReference type="NCBI Taxonomy" id="865757"/>
    <lineage>
        <taxon>Bacteria</taxon>
        <taxon>Pseudomonadati</taxon>
        <taxon>Pseudomonadota</taxon>
        <taxon>Gammaproteobacteria</taxon>
        <taxon>Vibrionales</taxon>
        <taxon>Vibrionaceae</taxon>
        <taxon>Photobacterium</taxon>
    </lineage>
</organism>
<dbReference type="Pfam" id="PF21082">
    <property type="entry name" value="MS_channel_3rd"/>
    <property type="match status" value="1"/>
</dbReference>
<dbReference type="InterPro" id="IPR011066">
    <property type="entry name" value="MscS_channel_C_sf"/>
</dbReference>
<dbReference type="InterPro" id="IPR023408">
    <property type="entry name" value="MscS_beta-dom_sf"/>
</dbReference>
<feature type="domain" description="Mechanosensitive ion channel MscS C-terminal" evidence="9">
    <location>
        <begin position="259"/>
        <end position="342"/>
    </location>
</feature>
<feature type="transmembrane region" description="Helical" evidence="7">
    <location>
        <begin position="97"/>
        <end position="117"/>
    </location>
</feature>
<evidence type="ECO:0000259" key="9">
    <source>
        <dbReference type="Pfam" id="PF21082"/>
    </source>
</evidence>
<dbReference type="InterPro" id="IPR006686">
    <property type="entry name" value="MscS_channel_CS"/>
</dbReference>
<dbReference type="InterPro" id="IPR049278">
    <property type="entry name" value="MS_channel_C"/>
</dbReference>
<dbReference type="InterPro" id="IPR045042">
    <property type="entry name" value="YnaI-like"/>
</dbReference>
<keyword evidence="5 7" id="KW-1133">Transmembrane helix</keyword>
<sequence length="372" mass="41870">MMNRVYAWWAALERGVSQDWMSNVGLLLLLSACLWGAWLLLTRHLLVAVGKTRLVWDDALVHAVRRPISWLIWLWPAAFSLGVVIENTSDYPTQFLSVVRHLMLVWTFIWVLLRLITNAEDAISETAKDVTTINAISKVLRLVVLVIGGLVMMQNLGLSLSGVLTFGGVGGLIVGMAAKDLLANFFGAIMIYFDKPFKLGDWIRSPDREIEGTVERIGFRMTVIRTFDKRPLYVPNAVFSSIVVENPSRMLNRRIKQKVGLRYQDAAVIEDVVADIKAMLLAHPDIDTTQTMIVSFDNYGPSSLDILVYTFTKTTHWIAFKEIQQDVMLQIVEIVQRHGAEFAFPTSTVHLPEAEAEVQAHRVAKPGRLARV</sequence>
<accession>A0ABY5GEZ2</accession>
<feature type="transmembrane region" description="Helical" evidence="7">
    <location>
        <begin position="68"/>
        <end position="85"/>
    </location>
</feature>
<evidence type="ECO:0000256" key="5">
    <source>
        <dbReference type="ARBA" id="ARBA00022989"/>
    </source>
</evidence>
<keyword evidence="3" id="KW-1003">Cell membrane</keyword>
<dbReference type="Gene3D" id="3.30.70.100">
    <property type="match status" value="1"/>
</dbReference>
<dbReference type="EMBL" id="CP101508">
    <property type="protein sequence ID" value="UTV27817.1"/>
    <property type="molecule type" value="Genomic_DNA"/>
</dbReference>
<keyword evidence="4 7" id="KW-0812">Transmembrane</keyword>
<dbReference type="InterPro" id="IPR006685">
    <property type="entry name" value="MscS_channel_2nd"/>
</dbReference>
<dbReference type="InterPro" id="IPR011014">
    <property type="entry name" value="MscS_channel_TM-2"/>
</dbReference>
<feature type="transmembrane region" description="Helical" evidence="7">
    <location>
        <begin position="20"/>
        <end position="41"/>
    </location>
</feature>
<feature type="domain" description="Mechanosensitive ion channel MscS" evidence="8">
    <location>
        <begin position="180"/>
        <end position="249"/>
    </location>
</feature>
<evidence type="ECO:0000256" key="3">
    <source>
        <dbReference type="ARBA" id="ARBA00022475"/>
    </source>
</evidence>
<dbReference type="Gene3D" id="2.30.30.60">
    <property type="match status" value="1"/>
</dbReference>
<keyword evidence="6 7" id="KW-0472">Membrane</keyword>
<dbReference type="Proteomes" id="UP001057998">
    <property type="component" value="Chromosome 1"/>
</dbReference>
<evidence type="ECO:0000313" key="11">
    <source>
        <dbReference type="Proteomes" id="UP001057998"/>
    </source>
</evidence>
<dbReference type="Pfam" id="PF00924">
    <property type="entry name" value="MS_channel_2nd"/>
    <property type="match status" value="1"/>
</dbReference>
<evidence type="ECO:0000259" key="8">
    <source>
        <dbReference type="Pfam" id="PF00924"/>
    </source>
</evidence>
<comment type="subcellular location">
    <subcellularLocation>
        <location evidence="1">Cell membrane</location>
        <topology evidence="1">Multi-pass membrane protein</topology>
    </subcellularLocation>
</comment>
<dbReference type="SUPFAM" id="SSF50182">
    <property type="entry name" value="Sm-like ribonucleoproteins"/>
    <property type="match status" value="1"/>
</dbReference>
<dbReference type="InterPro" id="IPR010920">
    <property type="entry name" value="LSM_dom_sf"/>
</dbReference>
<dbReference type="SUPFAM" id="SSF82861">
    <property type="entry name" value="Mechanosensitive channel protein MscS (YggB), transmembrane region"/>
    <property type="match status" value="1"/>
</dbReference>
<dbReference type="PROSITE" id="PS51257">
    <property type="entry name" value="PROKAR_LIPOPROTEIN"/>
    <property type="match status" value="1"/>
</dbReference>